<reference evidence="6 7" key="1">
    <citation type="submission" date="2018-09" db="EMBL/GenBank/DDBJ databases">
        <title>YIM 75507 draft genome.</title>
        <authorList>
            <person name="Tang S."/>
            <person name="Feng Y."/>
        </authorList>
    </citation>
    <scope>NUCLEOTIDE SEQUENCE [LARGE SCALE GENOMIC DNA]</scope>
    <source>
        <strain evidence="6 7">YIM 75507</strain>
    </source>
</reference>
<feature type="domain" description="NodB homology" evidence="5">
    <location>
        <begin position="304"/>
        <end position="480"/>
    </location>
</feature>
<evidence type="ECO:0000313" key="7">
    <source>
        <dbReference type="Proteomes" id="UP000265768"/>
    </source>
</evidence>
<dbReference type="Pfam" id="PF01522">
    <property type="entry name" value="Polysacc_deac_1"/>
    <property type="match status" value="1"/>
</dbReference>
<keyword evidence="4" id="KW-0732">Signal</keyword>
<dbReference type="AlphaFoldDB" id="A0A3A4B6A3"/>
<protein>
    <submittedName>
        <fullName evidence="6">Polysaccharide deacetylase family protein</fullName>
    </submittedName>
</protein>
<evidence type="ECO:0000256" key="4">
    <source>
        <dbReference type="SAM" id="SignalP"/>
    </source>
</evidence>
<dbReference type="PANTHER" id="PTHR10587:SF133">
    <property type="entry name" value="CHITIN DEACETYLASE 1-RELATED"/>
    <property type="match status" value="1"/>
</dbReference>
<dbReference type="GO" id="GO:0005975">
    <property type="term" value="P:carbohydrate metabolic process"/>
    <property type="evidence" value="ECO:0007669"/>
    <property type="project" value="InterPro"/>
</dbReference>
<accession>A0A3A4B6A3</accession>
<evidence type="ECO:0000256" key="1">
    <source>
        <dbReference type="ARBA" id="ARBA00022723"/>
    </source>
</evidence>
<feature type="compositionally biased region" description="Polar residues" evidence="3">
    <location>
        <begin position="42"/>
        <end position="51"/>
    </location>
</feature>
<dbReference type="InterPro" id="IPR002509">
    <property type="entry name" value="NODB_dom"/>
</dbReference>
<proteinExistence type="predicted"/>
<feature type="chain" id="PRO_5039193279" evidence="4">
    <location>
        <begin position="24"/>
        <end position="495"/>
    </location>
</feature>
<dbReference type="Gene3D" id="3.20.20.370">
    <property type="entry name" value="Glycoside hydrolase/deacetylase"/>
    <property type="match status" value="1"/>
</dbReference>
<feature type="compositionally biased region" description="Low complexity" evidence="3">
    <location>
        <begin position="269"/>
        <end position="296"/>
    </location>
</feature>
<sequence length="495" mass="51572">MPRKPGLSRTQHLAGGAALAALAAACGPAGGGAHALGAPSPRVTQVPSNPTYVPALDPGSVGGLTTRTVSADSPGRNVHATYPEVSWAPALGTELGEIVADRVREFEKTTPPATSAPSPELNIDWQLVAHGDDVLAVRLRTSVFSGAGGAESSTTVWYDARDGRAHPSAALLAGEAGLAGLTSLVRADLTRPDSGADRELVDDALQPDPEVFDSLAFNVRGDLVAEFDEYQFGPGSAGELATAVPRLQAEPLLSPLGRRALKAAAGDRSAGVPAPTPAAATPRAAATASATPSGASAPDCAALKCVALTFDDGPGPDTPRLLDTLRSRGVRATFFTVGTNAAAEPETLRRMRDEGHVIGNHSWSHRNLAQLSRVKIADQLERTQNAVRRATGEAPSLMRPPYGATDADVTAVNRRLGLTSVLWTVDPMDWRDRDAATVARRVVRDTRRGSIVLLHDIHRGSVDAVPGIIDRLAARGFTFVTVPELGAAPGRNVAR</sequence>
<dbReference type="GO" id="GO:0016020">
    <property type="term" value="C:membrane"/>
    <property type="evidence" value="ECO:0007669"/>
    <property type="project" value="TreeGrafter"/>
</dbReference>
<dbReference type="GO" id="GO:0016810">
    <property type="term" value="F:hydrolase activity, acting on carbon-nitrogen (but not peptide) bonds"/>
    <property type="evidence" value="ECO:0007669"/>
    <property type="project" value="InterPro"/>
</dbReference>
<evidence type="ECO:0000256" key="3">
    <source>
        <dbReference type="SAM" id="MobiDB-lite"/>
    </source>
</evidence>
<dbReference type="RefSeq" id="WP_119926013.1">
    <property type="nucleotide sequence ID" value="NZ_QZEY01000003.1"/>
</dbReference>
<evidence type="ECO:0000313" key="6">
    <source>
        <dbReference type="EMBL" id="RJL33054.1"/>
    </source>
</evidence>
<keyword evidence="1" id="KW-0479">Metal-binding</keyword>
<dbReference type="Proteomes" id="UP000265768">
    <property type="component" value="Unassembled WGS sequence"/>
</dbReference>
<dbReference type="InterPro" id="IPR050248">
    <property type="entry name" value="Polysacc_deacetylase_ArnD"/>
</dbReference>
<dbReference type="InterPro" id="IPR011330">
    <property type="entry name" value="Glyco_hydro/deAcase_b/a-brl"/>
</dbReference>
<dbReference type="CDD" id="cd10917">
    <property type="entry name" value="CE4_NodB_like_6s_7s"/>
    <property type="match status" value="1"/>
</dbReference>
<feature type="region of interest" description="Disordered" evidence="3">
    <location>
        <begin position="30"/>
        <end position="77"/>
    </location>
</feature>
<evidence type="ECO:0000259" key="5">
    <source>
        <dbReference type="PROSITE" id="PS51677"/>
    </source>
</evidence>
<dbReference type="PROSITE" id="PS51257">
    <property type="entry name" value="PROKAR_LIPOPROTEIN"/>
    <property type="match status" value="1"/>
</dbReference>
<dbReference type="OrthoDB" id="3521160at2"/>
<keyword evidence="2" id="KW-0378">Hydrolase</keyword>
<dbReference type="GO" id="GO:0046872">
    <property type="term" value="F:metal ion binding"/>
    <property type="evidence" value="ECO:0007669"/>
    <property type="project" value="UniProtKB-KW"/>
</dbReference>
<feature type="region of interest" description="Disordered" evidence="3">
    <location>
        <begin position="264"/>
        <end position="296"/>
    </location>
</feature>
<dbReference type="InterPro" id="IPR006311">
    <property type="entry name" value="TAT_signal"/>
</dbReference>
<feature type="signal peptide" evidence="4">
    <location>
        <begin position="1"/>
        <end position="23"/>
    </location>
</feature>
<dbReference type="SUPFAM" id="SSF88713">
    <property type="entry name" value="Glycoside hydrolase/deacetylase"/>
    <property type="match status" value="1"/>
</dbReference>
<name>A0A3A4B6A3_9ACTN</name>
<gene>
    <name evidence="6" type="ORF">D5H75_09320</name>
</gene>
<evidence type="ECO:0000256" key="2">
    <source>
        <dbReference type="ARBA" id="ARBA00022801"/>
    </source>
</evidence>
<keyword evidence="7" id="KW-1185">Reference proteome</keyword>
<dbReference type="EMBL" id="QZEY01000003">
    <property type="protein sequence ID" value="RJL33054.1"/>
    <property type="molecule type" value="Genomic_DNA"/>
</dbReference>
<dbReference type="PROSITE" id="PS51318">
    <property type="entry name" value="TAT"/>
    <property type="match status" value="1"/>
</dbReference>
<dbReference type="PANTHER" id="PTHR10587">
    <property type="entry name" value="GLYCOSYL TRANSFERASE-RELATED"/>
    <property type="match status" value="1"/>
</dbReference>
<dbReference type="PROSITE" id="PS51677">
    <property type="entry name" value="NODB"/>
    <property type="match status" value="1"/>
</dbReference>
<comment type="caution">
    <text evidence="6">The sequence shown here is derived from an EMBL/GenBank/DDBJ whole genome shotgun (WGS) entry which is preliminary data.</text>
</comment>
<organism evidence="6 7">
    <name type="scientific">Bailinhaonella thermotolerans</name>
    <dbReference type="NCBI Taxonomy" id="1070861"/>
    <lineage>
        <taxon>Bacteria</taxon>
        <taxon>Bacillati</taxon>
        <taxon>Actinomycetota</taxon>
        <taxon>Actinomycetes</taxon>
        <taxon>Streptosporangiales</taxon>
        <taxon>Streptosporangiaceae</taxon>
        <taxon>Bailinhaonella</taxon>
    </lineage>
</organism>